<dbReference type="Gene3D" id="3.40.710.10">
    <property type="entry name" value="DD-peptidase/beta-lactamase superfamily"/>
    <property type="match status" value="1"/>
</dbReference>
<dbReference type="InterPro" id="IPR036950">
    <property type="entry name" value="PBP_transglycosylase"/>
</dbReference>
<keyword evidence="5" id="KW-0328">Glycosyltransferase</keyword>
<evidence type="ECO:0000256" key="15">
    <source>
        <dbReference type="SAM" id="Phobius"/>
    </source>
</evidence>
<keyword evidence="15" id="KW-0472">Membrane</keyword>
<dbReference type="InterPro" id="IPR023346">
    <property type="entry name" value="Lysozyme-like_dom_sf"/>
</dbReference>
<evidence type="ECO:0000256" key="13">
    <source>
        <dbReference type="ARBA" id="ARBA00049902"/>
    </source>
</evidence>
<sequence>MAKTSARAGSLVYRAIMFFVVSVFAGLLVAGLFIPFAGMAGAATKAVATGMDNLPAELETPPQSQQSKVLMNNGEVLATFWEENRIYKPLDQISPLMQKAQIAIEDHRFYEHGALDTRATLRALVRNTSSSAGTQGGSSLTQQYVKQVQIETAKQAGDEAGIFKAQAPTVSRKIQELRYAIALEKRLTKDQILERYLNIAYYGDGAYGVEQAAKHYFNTTAKDLTLDQAAMLAGLVQNPAATDPVNNPTIATERRNVVLNRMAELNIVNQADADEAKKVQFDASKIQRFPNGCVGTRYPFLCDYVKRSLEKMPSLGNTPSERLDTLKRGGLTIQTEIDPTTQDAAEKAIAKNIDARDPVISTMTMIQPGTGLILAMAQSRPVMGDNAGAGESYYNYAVGGSTSDNDMGGAEGYQAGSTFKAFTAAAALEQGMPLSKTYNAAASMDFAGKKYKSCRGTEKVFGDWTVKNSTGTNGVMDMYKAAAYSVNTYFVQLIMDVGGCETTKMAEKLGVKLGSKGNIVDQFNAIPSFTLGSAEITPLSLTEAYATFASGGKHCEPIILKKITDKNGKDIPVQGANCKQVITPQVAAGMNSLLAGVMSGTGRPATIPGGYPQAGKTGTIDDNQAVWFAGYTPEVTGVAMIAVDKTHPYWKSRQWSSGNRKPTLKGITLPTRKKYTMQGSGGGDAGADVYVPSMSAALRGKPKTKFGNVGKDVTEGKPVAIPSVKGMSPDAAKAALEDAGFTVGRTTRTDNSSSGTYLGLSQYGTAPMGSTINLVYSSGPAAKPAPKQTQAPATTRPPAQQQPAAPPPAAPAPAAPPPAPAPAPAPPPPPAPAPTTQPQQTFGQGNGQGNGNGQNKP</sequence>
<accession>A0A255GMY8</accession>
<dbReference type="RefSeq" id="WP_094404797.1">
    <property type="nucleotide sequence ID" value="NZ_NMVO01000002.1"/>
</dbReference>
<comment type="caution">
    <text evidence="17">The sequence shown here is derived from an EMBL/GenBank/DDBJ whole genome shotgun (WGS) entry which is preliminary data.</text>
</comment>
<name>A0A255GMY8_9ACTN</name>
<dbReference type="Gene3D" id="1.10.3810.10">
    <property type="entry name" value="Biosynthetic peptidoglycan transglycosylase-like"/>
    <property type="match status" value="1"/>
</dbReference>
<keyword evidence="3" id="KW-0121">Carboxypeptidase</keyword>
<dbReference type="InterPro" id="IPR001264">
    <property type="entry name" value="Glyco_trans_51"/>
</dbReference>
<dbReference type="SUPFAM" id="SSF56601">
    <property type="entry name" value="beta-lactamase/transpeptidase-like"/>
    <property type="match status" value="1"/>
</dbReference>
<evidence type="ECO:0000256" key="3">
    <source>
        <dbReference type="ARBA" id="ARBA00022645"/>
    </source>
</evidence>
<dbReference type="GO" id="GO:0071555">
    <property type="term" value="P:cell wall organization"/>
    <property type="evidence" value="ECO:0007669"/>
    <property type="project" value="UniProtKB-KW"/>
</dbReference>
<dbReference type="Proteomes" id="UP000215896">
    <property type="component" value="Unassembled WGS sequence"/>
</dbReference>
<dbReference type="OrthoDB" id="9766909at2"/>
<dbReference type="GO" id="GO:0008658">
    <property type="term" value="F:penicillin binding"/>
    <property type="evidence" value="ECO:0007669"/>
    <property type="project" value="InterPro"/>
</dbReference>
<feature type="compositionally biased region" description="Pro residues" evidence="14">
    <location>
        <begin position="804"/>
        <end position="835"/>
    </location>
</feature>
<dbReference type="GO" id="GO:0008955">
    <property type="term" value="F:peptidoglycan glycosyltransferase activity"/>
    <property type="evidence" value="ECO:0007669"/>
    <property type="project" value="UniProtKB-EC"/>
</dbReference>
<dbReference type="PROSITE" id="PS51178">
    <property type="entry name" value="PASTA"/>
    <property type="match status" value="1"/>
</dbReference>
<keyword evidence="7" id="KW-0378">Hydrolase</keyword>
<dbReference type="PANTHER" id="PTHR32282:SF33">
    <property type="entry name" value="PEPTIDOGLYCAN GLYCOSYLTRANSFERASE"/>
    <property type="match status" value="1"/>
</dbReference>
<dbReference type="InterPro" id="IPR001460">
    <property type="entry name" value="PCN-bd_Tpept"/>
</dbReference>
<dbReference type="Pfam" id="PF03793">
    <property type="entry name" value="PASTA"/>
    <property type="match status" value="1"/>
</dbReference>
<keyword evidence="15" id="KW-0812">Transmembrane</keyword>
<keyword evidence="9" id="KW-0573">Peptidoglycan synthesis</keyword>
<reference evidence="17 18" key="1">
    <citation type="submission" date="2017-07" db="EMBL/GenBank/DDBJ databases">
        <title>Draft whole genome sequences of clinical Proprionibacteriaceae strains.</title>
        <authorList>
            <person name="Bernier A.-M."/>
            <person name="Bernard K."/>
            <person name="Domingo M.-C."/>
        </authorList>
    </citation>
    <scope>NUCLEOTIDE SEQUENCE [LARGE SCALE GENOMIC DNA]</scope>
    <source>
        <strain evidence="17 18">NML 030167</strain>
    </source>
</reference>
<evidence type="ECO:0000256" key="2">
    <source>
        <dbReference type="ARBA" id="ARBA00007739"/>
    </source>
</evidence>
<gene>
    <name evidence="17" type="ORF">CGZ94_03840</name>
</gene>
<dbReference type="GO" id="GO:0006508">
    <property type="term" value="P:proteolysis"/>
    <property type="evidence" value="ECO:0007669"/>
    <property type="project" value="UniProtKB-KW"/>
</dbReference>
<dbReference type="GO" id="GO:0030288">
    <property type="term" value="C:outer membrane-bounded periplasmic space"/>
    <property type="evidence" value="ECO:0007669"/>
    <property type="project" value="TreeGrafter"/>
</dbReference>
<evidence type="ECO:0000256" key="11">
    <source>
        <dbReference type="ARBA" id="ARBA00023316"/>
    </source>
</evidence>
<keyword evidence="8" id="KW-0133">Cell shape</keyword>
<dbReference type="Gene3D" id="3.30.10.20">
    <property type="match status" value="1"/>
</dbReference>
<dbReference type="Pfam" id="PF00905">
    <property type="entry name" value="Transpeptidase"/>
    <property type="match status" value="1"/>
</dbReference>
<evidence type="ECO:0000256" key="10">
    <source>
        <dbReference type="ARBA" id="ARBA00023268"/>
    </source>
</evidence>
<dbReference type="EMBL" id="NMVO01000002">
    <property type="protein sequence ID" value="OYO16772.1"/>
    <property type="molecule type" value="Genomic_DNA"/>
</dbReference>
<dbReference type="InterPro" id="IPR050396">
    <property type="entry name" value="Glycosyltr_51/Transpeptidase"/>
</dbReference>
<feature type="region of interest" description="Disordered" evidence="14">
    <location>
        <begin position="777"/>
        <end position="857"/>
    </location>
</feature>
<dbReference type="InterPro" id="IPR005543">
    <property type="entry name" value="PASTA_dom"/>
</dbReference>
<keyword evidence="18" id="KW-1185">Reference proteome</keyword>
<keyword evidence="11" id="KW-0961">Cell wall biogenesis/degradation</keyword>
<protein>
    <submittedName>
        <fullName evidence="17">Penicillin-binding protein</fullName>
    </submittedName>
</protein>
<dbReference type="FunFam" id="1.10.3810.10:FF:000001">
    <property type="entry name" value="Penicillin-binding protein 1A"/>
    <property type="match status" value="1"/>
</dbReference>
<evidence type="ECO:0000256" key="1">
    <source>
        <dbReference type="ARBA" id="ARBA00007090"/>
    </source>
</evidence>
<accession>A0A4R6M1P4</accession>
<comment type="catalytic activity">
    <reaction evidence="12">
        <text>Preferential cleavage: (Ac)2-L-Lys-D-Ala-|-D-Ala. Also transpeptidation of peptidyl-alanyl moieties that are N-acyl substituents of D-alanine.</text>
        <dbReference type="EC" id="3.4.16.4"/>
    </reaction>
</comment>
<dbReference type="GO" id="GO:0009252">
    <property type="term" value="P:peptidoglycan biosynthetic process"/>
    <property type="evidence" value="ECO:0007669"/>
    <property type="project" value="UniProtKB-KW"/>
</dbReference>
<proteinExistence type="inferred from homology"/>
<keyword evidence="6" id="KW-0808">Transferase</keyword>
<dbReference type="GO" id="GO:0008360">
    <property type="term" value="P:regulation of cell shape"/>
    <property type="evidence" value="ECO:0007669"/>
    <property type="project" value="UniProtKB-KW"/>
</dbReference>
<keyword evidence="15" id="KW-1133">Transmembrane helix</keyword>
<evidence type="ECO:0000256" key="4">
    <source>
        <dbReference type="ARBA" id="ARBA00022670"/>
    </source>
</evidence>
<feature type="transmembrane region" description="Helical" evidence="15">
    <location>
        <begin position="12"/>
        <end position="36"/>
    </location>
</feature>
<dbReference type="CDD" id="cd06577">
    <property type="entry name" value="PASTA_pknB"/>
    <property type="match status" value="1"/>
</dbReference>
<evidence type="ECO:0000256" key="5">
    <source>
        <dbReference type="ARBA" id="ARBA00022676"/>
    </source>
</evidence>
<dbReference type="GO" id="GO:0009002">
    <property type="term" value="F:serine-type D-Ala-D-Ala carboxypeptidase activity"/>
    <property type="evidence" value="ECO:0007669"/>
    <property type="project" value="UniProtKB-EC"/>
</dbReference>
<comment type="similarity">
    <text evidence="1">In the C-terminal section; belongs to the transpeptidase family.</text>
</comment>
<evidence type="ECO:0000256" key="8">
    <source>
        <dbReference type="ARBA" id="ARBA00022960"/>
    </source>
</evidence>
<evidence type="ECO:0000256" key="6">
    <source>
        <dbReference type="ARBA" id="ARBA00022679"/>
    </source>
</evidence>
<feature type="compositionally biased region" description="Gly residues" evidence="14">
    <location>
        <begin position="844"/>
        <end position="857"/>
    </location>
</feature>
<evidence type="ECO:0000256" key="14">
    <source>
        <dbReference type="SAM" id="MobiDB-lite"/>
    </source>
</evidence>
<feature type="domain" description="PASTA" evidence="16">
    <location>
        <begin position="716"/>
        <end position="778"/>
    </location>
</feature>
<evidence type="ECO:0000259" key="16">
    <source>
        <dbReference type="PROSITE" id="PS51178"/>
    </source>
</evidence>
<evidence type="ECO:0000256" key="9">
    <source>
        <dbReference type="ARBA" id="ARBA00022984"/>
    </source>
</evidence>
<dbReference type="InterPro" id="IPR012338">
    <property type="entry name" value="Beta-lactam/transpept-like"/>
</dbReference>
<dbReference type="AlphaFoldDB" id="A0A255GMY8"/>
<keyword evidence="10" id="KW-0511">Multifunctional enzyme</keyword>
<comment type="similarity">
    <text evidence="2">In the N-terminal section; belongs to the glycosyltransferase 51 family.</text>
</comment>
<comment type="catalytic activity">
    <reaction evidence="13">
        <text>[GlcNAc-(1-&gt;4)-Mur2Ac(oyl-L-Ala-gamma-D-Glu-L-Lys-D-Ala-D-Ala)](n)-di-trans,octa-cis-undecaprenyl diphosphate + beta-D-GlcNAc-(1-&gt;4)-Mur2Ac(oyl-L-Ala-gamma-D-Glu-L-Lys-D-Ala-D-Ala)-di-trans,octa-cis-undecaprenyl diphosphate = [GlcNAc-(1-&gt;4)-Mur2Ac(oyl-L-Ala-gamma-D-Glu-L-Lys-D-Ala-D-Ala)](n+1)-di-trans,octa-cis-undecaprenyl diphosphate + di-trans,octa-cis-undecaprenyl diphosphate + H(+)</text>
        <dbReference type="Rhea" id="RHEA:23708"/>
        <dbReference type="Rhea" id="RHEA-COMP:9602"/>
        <dbReference type="Rhea" id="RHEA-COMP:9603"/>
        <dbReference type="ChEBI" id="CHEBI:15378"/>
        <dbReference type="ChEBI" id="CHEBI:58405"/>
        <dbReference type="ChEBI" id="CHEBI:60033"/>
        <dbReference type="ChEBI" id="CHEBI:78435"/>
        <dbReference type="EC" id="2.4.99.28"/>
    </reaction>
</comment>
<evidence type="ECO:0000256" key="7">
    <source>
        <dbReference type="ARBA" id="ARBA00022801"/>
    </source>
</evidence>
<dbReference type="SMART" id="SM00740">
    <property type="entry name" value="PASTA"/>
    <property type="match status" value="1"/>
</dbReference>
<dbReference type="SUPFAM" id="SSF53955">
    <property type="entry name" value="Lysozyme-like"/>
    <property type="match status" value="1"/>
</dbReference>
<feature type="compositionally biased region" description="Low complexity" evidence="14">
    <location>
        <begin position="780"/>
        <end position="803"/>
    </location>
</feature>
<evidence type="ECO:0000256" key="12">
    <source>
        <dbReference type="ARBA" id="ARBA00034000"/>
    </source>
</evidence>
<dbReference type="PANTHER" id="PTHR32282">
    <property type="entry name" value="BINDING PROTEIN TRANSPEPTIDASE, PUTATIVE-RELATED"/>
    <property type="match status" value="1"/>
</dbReference>
<evidence type="ECO:0000313" key="17">
    <source>
        <dbReference type="EMBL" id="OYO16772.1"/>
    </source>
</evidence>
<dbReference type="Pfam" id="PF00912">
    <property type="entry name" value="Transgly"/>
    <property type="match status" value="1"/>
</dbReference>
<keyword evidence="4" id="KW-0645">Protease</keyword>
<evidence type="ECO:0000313" key="18">
    <source>
        <dbReference type="Proteomes" id="UP000215896"/>
    </source>
</evidence>
<organism evidence="17 18">
    <name type="scientific">Enemella evansiae</name>
    <dbReference type="NCBI Taxonomy" id="2016499"/>
    <lineage>
        <taxon>Bacteria</taxon>
        <taxon>Bacillati</taxon>
        <taxon>Actinomycetota</taxon>
        <taxon>Actinomycetes</taxon>
        <taxon>Propionibacteriales</taxon>
        <taxon>Propionibacteriaceae</taxon>
        <taxon>Enemella</taxon>
    </lineage>
</organism>